<dbReference type="Proteomes" id="UP000749559">
    <property type="component" value="Unassembled WGS sequence"/>
</dbReference>
<name>A0A8S4NHY1_OWEFU</name>
<keyword evidence="3" id="KW-0964">Secreted</keyword>
<comment type="caution">
    <text evidence="7">The sequence shown here is derived from an EMBL/GenBank/DDBJ whole genome shotgun (WGS) entry which is preliminary data.</text>
</comment>
<evidence type="ECO:0000256" key="4">
    <source>
        <dbReference type="ARBA" id="ARBA00022729"/>
    </source>
</evidence>
<feature type="signal peptide" evidence="6">
    <location>
        <begin position="1"/>
        <end position="26"/>
    </location>
</feature>
<sequence>MKSKLFIFWIPLTCLTGISLIQPIHSKDDTDWKNVPQFPRYWEKAPASLAEYPKNNNTVYINPWNYLDRQGMYKSIIEATGKQLNGTELGGNLNLIWGLPLQHGWQFETGRLRDFTNRTLCGFGNDTHFDEKSEIFCVSPKSWWASMNYYLSVLPFLAAMDAGYFKDEIKGLKVELKPPNFNADKFCYEIKDCKNKEIKSMKSLSDFFSYLKKCSQTKCETDIAAEKLWKAHVELIDAGTKLFDDELSLLSSAEQRFGKGWVKTVSMLAAIRFRTNMIQTSKFQELGLPKRILWETDAAPNIQDLSQTENMCLYVLDLLLYWDNLSGGSIVSTWNAVMCSEATRKIGRTIMTDLFQSPLSAANDIMSLLWTRITRGC</sequence>
<evidence type="ECO:0000256" key="1">
    <source>
        <dbReference type="ARBA" id="ARBA00004613"/>
    </source>
</evidence>
<evidence type="ECO:0000313" key="7">
    <source>
        <dbReference type="EMBL" id="CAH1780240.1"/>
    </source>
</evidence>
<feature type="chain" id="PRO_5035940568" evidence="6">
    <location>
        <begin position="27"/>
        <end position="377"/>
    </location>
</feature>
<organism evidence="7 8">
    <name type="scientific">Owenia fusiformis</name>
    <name type="common">Polychaete worm</name>
    <dbReference type="NCBI Taxonomy" id="6347"/>
    <lineage>
        <taxon>Eukaryota</taxon>
        <taxon>Metazoa</taxon>
        <taxon>Spiralia</taxon>
        <taxon>Lophotrochozoa</taxon>
        <taxon>Annelida</taxon>
        <taxon>Polychaeta</taxon>
        <taxon>Sedentaria</taxon>
        <taxon>Canalipalpata</taxon>
        <taxon>Sabellida</taxon>
        <taxon>Oweniida</taxon>
        <taxon>Oweniidae</taxon>
        <taxon>Owenia</taxon>
    </lineage>
</organism>
<accession>A0A8S4NHY1</accession>
<gene>
    <name evidence="7" type="ORF">OFUS_LOCUS6957</name>
</gene>
<dbReference type="PANTHER" id="PTHR18820:SF1">
    <property type="entry name" value="PROTEIN LEG1 HOMOLOG"/>
    <property type="match status" value="1"/>
</dbReference>
<evidence type="ECO:0000256" key="6">
    <source>
        <dbReference type="SAM" id="SignalP"/>
    </source>
</evidence>
<dbReference type="Pfam" id="PF05612">
    <property type="entry name" value="Leg1"/>
    <property type="match status" value="1"/>
</dbReference>
<dbReference type="PANTHER" id="PTHR18820">
    <property type="entry name" value="LEG1"/>
    <property type="match status" value="1"/>
</dbReference>
<dbReference type="AlphaFoldDB" id="A0A8S4NHY1"/>
<dbReference type="InterPro" id="IPR008499">
    <property type="entry name" value="Leg1"/>
</dbReference>
<comment type="subcellular location">
    <subcellularLocation>
        <location evidence="1">Secreted</location>
    </subcellularLocation>
</comment>
<comment type="similarity">
    <text evidence="2">Belongs to the LEG1 family.</text>
</comment>
<proteinExistence type="inferred from homology"/>
<dbReference type="GO" id="GO:0005615">
    <property type="term" value="C:extracellular space"/>
    <property type="evidence" value="ECO:0007669"/>
    <property type="project" value="TreeGrafter"/>
</dbReference>
<evidence type="ECO:0000256" key="2">
    <source>
        <dbReference type="ARBA" id="ARBA00009122"/>
    </source>
</evidence>
<evidence type="ECO:0000313" key="8">
    <source>
        <dbReference type="Proteomes" id="UP000749559"/>
    </source>
</evidence>
<evidence type="ECO:0000256" key="5">
    <source>
        <dbReference type="ARBA" id="ARBA00023180"/>
    </source>
</evidence>
<dbReference type="EMBL" id="CAIIXF020000003">
    <property type="protein sequence ID" value="CAH1780240.1"/>
    <property type="molecule type" value="Genomic_DNA"/>
</dbReference>
<keyword evidence="8" id="KW-1185">Reference proteome</keyword>
<dbReference type="OrthoDB" id="17046at2759"/>
<keyword evidence="5" id="KW-0325">Glycoprotein</keyword>
<keyword evidence="4 6" id="KW-0732">Signal</keyword>
<reference evidence="7" key="1">
    <citation type="submission" date="2022-03" db="EMBL/GenBank/DDBJ databases">
        <authorList>
            <person name="Martin C."/>
        </authorList>
    </citation>
    <scope>NUCLEOTIDE SEQUENCE</scope>
</reference>
<protein>
    <submittedName>
        <fullName evidence="7">Uncharacterized protein</fullName>
    </submittedName>
</protein>
<evidence type="ECO:0000256" key="3">
    <source>
        <dbReference type="ARBA" id="ARBA00022525"/>
    </source>
</evidence>